<gene>
    <name evidence="2" type="ORF">PAL_GLEAN10003437</name>
</gene>
<feature type="region of interest" description="Disordered" evidence="1">
    <location>
        <begin position="248"/>
        <end position="268"/>
    </location>
</feature>
<evidence type="ECO:0000313" key="2">
    <source>
        <dbReference type="EMBL" id="ELK11276.1"/>
    </source>
</evidence>
<dbReference type="PANTHER" id="PTHR41403">
    <property type="entry name" value="RCG43477-RELATED"/>
    <property type="match status" value="1"/>
</dbReference>
<evidence type="ECO:0000313" key="3">
    <source>
        <dbReference type="Proteomes" id="UP000010552"/>
    </source>
</evidence>
<dbReference type="Pfam" id="PF17658">
    <property type="entry name" value="DUF5520"/>
    <property type="match status" value="1"/>
</dbReference>
<reference evidence="3" key="1">
    <citation type="journal article" date="2013" name="Science">
        <title>Comparative analysis of bat genomes provides insight into the evolution of flight and immunity.</title>
        <authorList>
            <person name="Zhang G."/>
            <person name="Cowled C."/>
            <person name="Shi Z."/>
            <person name="Huang Z."/>
            <person name="Bishop-Lilly K.A."/>
            <person name="Fang X."/>
            <person name="Wynne J.W."/>
            <person name="Xiong Z."/>
            <person name="Baker M.L."/>
            <person name="Zhao W."/>
            <person name="Tachedjian M."/>
            <person name="Zhu Y."/>
            <person name="Zhou P."/>
            <person name="Jiang X."/>
            <person name="Ng J."/>
            <person name="Yang L."/>
            <person name="Wu L."/>
            <person name="Xiao J."/>
            <person name="Feng Y."/>
            <person name="Chen Y."/>
            <person name="Sun X."/>
            <person name="Zhang Y."/>
            <person name="Marsh G.A."/>
            <person name="Crameri G."/>
            <person name="Broder C.C."/>
            <person name="Frey K.G."/>
            <person name="Wang L.F."/>
            <person name="Wang J."/>
        </authorList>
    </citation>
    <scope>NUCLEOTIDE SEQUENCE [LARGE SCALE GENOMIC DNA]</scope>
</reference>
<dbReference type="InterPro" id="IPR040005">
    <property type="entry name" value="Polr1has"/>
</dbReference>
<dbReference type="InterPro" id="IPR040721">
    <property type="entry name" value="DUF5520"/>
</dbReference>
<keyword evidence="3" id="KW-1185">Reference proteome</keyword>
<feature type="region of interest" description="Disordered" evidence="1">
    <location>
        <begin position="34"/>
        <end position="59"/>
    </location>
</feature>
<dbReference type="Proteomes" id="UP000010552">
    <property type="component" value="Unassembled WGS sequence"/>
</dbReference>
<dbReference type="PANTHER" id="PTHR41403:SF4">
    <property type="entry name" value="SIMILAR TO RIKEN CDNA 1700022C21"/>
    <property type="match status" value="1"/>
</dbReference>
<dbReference type="EMBL" id="KB030700">
    <property type="protein sequence ID" value="ELK11276.1"/>
    <property type="molecule type" value="Genomic_DNA"/>
</dbReference>
<protein>
    <submittedName>
        <fullName evidence="2">Uncharacterized protein</fullName>
    </submittedName>
</protein>
<sequence length="370" mass="43589">MFFLKLEFDKAMAEKNDTKEKQYEATRTVEVTKGTAGRGCSGGLRKDRPAVQTPPAHPPLVTDSEWLALSPEEQLAWAQNTQDPRIAVGSQSPLEKKIKSLGGVHSSEVRRLLVQKFQQENETLHKLKATSFDFWFAKTEEYYSQRHQEMMQEEEWEDEMVPRWDMKIKEEETRPQSEKTQDAKKWDYLVSERELKQIEKHIHRAEQARGLRDHEYRLVPQRIPREVLFTNPSTLEKDEKVENIHKTPQAKTKMHKVEWTKEQIKKHQDRMIRGRELTKQRNDQQGAQKLDTQAPPLLKSQVQKEEVKEFEQVTAYPIVQPHPEALIEVTILREKSKEESKIKKPLRRELLCIPPFLKSQLEKNKVKNIF</sequence>
<proteinExistence type="predicted"/>
<dbReference type="FunCoup" id="L5KKH3">
    <property type="interactions" value="29"/>
</dbReference>
<dbReference type="InParanoid" id="L5KKH3"/>
<feature type="compositionally biased region" description="Basic and acidic residues" evidence="1">
    <location>
        <begin position="255"/>
        <end position="268"/>
    </location>
</feature>
<accession>L5KKH3</accession>
<evidence type="ECO:0000256" key="1">
    <source>
        <dbReference type="SAM" id="MobiDB-lite"/>
    </source>
</evidence>
<name>L5KKH3_PTEAL</name>
<dbReference type="AlphaFoldDB" id="L5KKH3"/>
<organism evidence="2 3">
    <name type="scientific">Pteropus alecto</name>
    <name type="common">Black flying fox</name>
    <dbReference type="NCBI Taxonomy" id="9402"/>
    <lineage>
        <taxon>Eukaryota</taxon>
        <taxon>Metazoa</taxon>
        <taxon>Chordata</taxon>
        <taxon>Craniata</taxon>
        <taxon>Vertebrata</taxon>
        <taxon>Euteleostomi</taxon>
        <taxon>Mammalia</taxon>
        <taxon>Eutheria</taxon>
        <taxon>Laurasiatheria</taxon>
        <taxon>Chiroptera</taxon>
        <taxon>Yinpterochiroptera</taxon>
        <taxon>Pteropodoidea</taxon>
        <taxon>Pteropodidae</taxon>
        <taxon>Pteropodinae</taxon>
        <taxon>Pteropus</taxon>
    </lineage>
</organism>